<dbReference type="EMBL" id="CP046620">
    <property type="protein sequence ID" value="QHQ36474.1"/>
    <property type="molecule type" value="Genomic_DNA"/>
</dbReference>
<keyword evidence="14" id="KW-1185">Reference proteome</keyword>
<keyword evidence="7 9" id="KW-1133">Transmembrane helix</keyword>
<comment type="similarity">
    <text evidence="2 9">Belongs to the membrane fusion protein (MFP) (TC 8.A.1) family.</text>
</comment>
<keyword evidence="10" id="KW-0175">Coiled coil</keyword>
<dbReference type="KEGG" id="amaq:GO499_15465"/>
<name>A0A6P1T0N6_9RHOB</name>
<dbReference type="PANTHER" id="PTHR30386:SF17">
    <property type="entry name" value="ALKALINE PROTEASE SECRETION PROTEIN APRE"/>
    <property type="match status" value="1"/>
</dbReference>
<feature type="transmembrane region" description="Helical" evidence="9">
    <location>
        <begin position="12"/>
        <end position="34"/>
    </location>
</feature>
<dbReference type="AlphaFoldDB" id="A0A6P1T0N6"/>
<dbReference type="GO" id="GO:0005886">
    <property type="term" value="C:plasma membrane"/>
    <property type="evidence" value="ECO:0007669"/>
    <property type="project" value="UniProtKB-SubCell"/>
</dbReference>
<evidence type="ECO:0000256" key="4">
    <source>
        <dbReference type="ARBA" id="ARBA00022475"/>
    </source>
</evidence>
<evidence type="ECO:0000256" key="7">
    <source>
        <dbReference type="ARBA" id="ARBA00022989"/>
    </source>
</evidence>
<evidence type="ECO:0000256" key="2">
    <source>
        <dbReference type="ARBA" id="ARBA00009477"/>
    </source>
</evidence>
<keyword evidence="5 9" id="KW-0997">Cell inner membrane</keyword>
<dbReference type="RefSeq" id="WP_161863021.1">
    <property type="nucleotide sequence ID" value="NZ_CP046620.1"/>
</dbReference>
<dbReference type="Gene3D" id="2.40.30.170">
    <property type="match status" value="1"/>
</dbReference>
<dbReference type="Pfam" id="PF26002">
    <property type="entry name" value="Beta-barrel_AprE"/>
    <property type="match status" value="1"/>
</dbReference>
<dbReference type="InterPro" id="IPR050739">
    <property type="entry name" value="MFP"/>
</dbReference>
<evidence type="ECO:0000256" key="3">
    <source>
        <dbReference type="ARBA" id="ARBA00022448"/>
    </source>
</evidence>
<dbReference type="InterPro" id="IPR058982">
    <property type="entry name" value="Beta-barrel_AprE"/>
</dbReference>
<evidence type="ECO:0000256" key="5">
    <source>
        <dbReference type="ARBA" id="ARBA00022519"/>
    </source>
</evidence>
<dbReference type="InterPro" id="IPR010129">
    <property type="entry name" value="T1SS_HlyD"/>
</dbReference>
<proteinExistence type="inferred from homology"/>
<protein>
    <recommendedName>
        <fullName evidence="9">Membrane fusion protein (MFP) family protein</fullName>
    </recommendedName>
</protein>
<dbReference type="Proteomes" id="UP000464495">
    <property type="component" value="Chromosome"/>
</dbReference>
<feature type="domain" description="AprE-like long alpha-helical hairpin" evidence="11">
    <location>
        <begin position="89"/>
        <end position="278"/>
    </location>
</feature>
<gene>
    <name evidence="13" type="ORF">GO499_15465</name>
</gene>
<dbReference type="GO" id="GO:0015031">
    <property type="term" value="P:protein transport"/>
    <property type="evidence" value="ECO:0007669"/>
    <property type="project" value="InterPro"/>
</dbReference>
<dbReference type="Gene3D" id="2.40.50.100">
    <property type="match status" value="1"/>
</dbReference>
<accession>A0A6P1T0N6</accession>
<evidence type="ECO:0000259" key="11">
    <source>
        <dbReference type="Pfam" id="PF25994"/>
    </source>
</evidence>
<evidence type="ECO:0000256" key="6">
    <source>
        <dbReference type="ARBA" id="ARBA00022692"/>
    </source>
</evidence>
<evidence type="ECO:0000256" key="1">
    <source>
        <dbReference type="ARBA" id="ARBA00004377"/>
    </source>
</evidence>
<keyword evidence="3 9" id="KW-0813">Transport</keyword>
<feature type="domain" description="AprE-like beta-barrel" evidence="12">
    <location>
        <begin position="322"/>
        <end position="411"/>
    </location>
</feature>
<feature type="coiled-coil region" evidence="10">
    <location>
        <begin position="158"/>
        <end position="199"/>
    </location>
</feature>
<reference evidence="13 14" key="1">
    <citation type="submission" date="2019-12" db="EMBL/GenBank/DDBJ databases">
        <title>Complete genome sequence of Algicella marina strain 9Alg 56(T) isolated from the red alga Tichocarpus crinitus.</title>
        <authorList>
            <person name="Kim S.-G."/>
            <person name="Nedashkovskaya O.I."/>
        </authorList>
    </citation>
    <scope>NUCLEOTIDE SEQUENCE [LARGE SCALE GENOMIC DNA]</scope>
    <source>
        <strain evidence="13 14">9Alg 56</strain>
    </source>
</reference>
<dbReference type="Pfam" id="PF25994">
    <property type="entry name" value="HH_AprE"/>
    <property type="match status" value="1"/>
</dbReference>
<evidence type="ECO:0000256" key="9">
    <source>
        <dbReference type="RuleBase" id="RU365093"/>
    </source>
</evidence>
<dbReference type="NCBIfam" id="TIGR01843">
    <property type="entry name" value="type_I_hlyD"/>
    <property type="match status" value="1"/>
</dbReference>
<dbReference type="PANTHER" id="PTHR30386">
    <property type="entry name" value="MEMBRANE FUSION SUBUNIT OF EMRAB-TOLC MULTIDRUG EFFLUX PUMP"/>
    <property type="match status" value="1"/>
</dbReference>
<keyword evidence="8 9" id="KW-0472">Membrane</keyword>
<keyword evidence="6 9" id="KW-0812">Transmembrane</keyword>
<dbReference type="PRINTS" id="PR01490">
    <property type="entry name" value="RTXTOXIND"/>
</dbReference>
<sequence>MTDGTKKWNPIVPLAIGFVALFVLIFGLGAWSALANISGAIVSSGMIIVEGNRQAVQHPEGGVVGEILVEEGQSVESGDLLLRLDGRMVRSELAIIESQLFEIMARRARLEAERDGADVLRFDPELIELANTRTEILELMLGQERLFRARQDSRQKEVEQLSEQKVQIGNQIEGSQAQLAALKDQLAFIEEELTDQRSLLEKGLTQATRVLSLQREKSRLGGLVGELTSQAAGLAARTTEIEIGILKLDTSLREQAISELRDIQYREIELKERRLSSRETLSRLDVKAPVAGVIYGRQINTIGAVIRPADVIMYIVPQDIPLVISTRIDSINIDEVAVGQEAALRFSAFDQRTSPEIYGYVSKVSGDAFVDENTGYTYYQAEILPKEGEVERLGDITLVPGMPVESFIKTGERTALNYLVKPLADYFNKAFRES</sequence>
<evidence type="ECO:0000256" key="10">
    <source>
        <dbReference type="SAM" id="Coils"/>
    </source>
</evidence>
<evidence type="ECO:0000313" key="14">
    <source>
        <dbReference type="Proteomes" id="UP000464495"/>
    </source>
</evidence>
<comment type="subcellular location">
    <subcellularLocation>
        <location evidence="1 9">Cell inner membrane</location>
        <topology evidence="1 9">Single-pass membrane protein</topology>
    </subcellularLocation>
</comment>
<evidence type="ECO:0000256" key="8">
    <source>
        <dbReference type="ARBA" id="ARBA00023136"/>
    </source>
</evidence>
<keyword evidence="4 9" id="KW-1003">Cell membrane</keyword>
<evidence type="ECO:0000313" key="13">
    <source>
        <dbReference type="EMBL" id="QHQ36474.1"/>
    </source>
</evidence>
<organism evidence="13 14">
    <name type="scientific">Algicella marina</name>
    <dbReference type="NCBI Taxonomy" id="2683284"/>
    <lineage>
        <taxon>Bacteria</taxon>
        <taxon>Pseudomonadati</taxon>
        <taxon>Pseudomonadota</taxon>
        <taxon>Alphaproteobacteria</taxon>
        <taxon>Rhodobacterales</taxon>
        <taxon>Paracoccaceae</taxon>
        <taxon>Algicella</taxon>
    </lineage>
</organism>
<dbReference type="InterPro" id="IPR058781">
    <property type="entry name" value="HH_AprE-like"/>
</dbReference>
<evidence type="ECO:0000259" key="12">
    <source>
        <dbReference type="Pfam" id="PF26002"/>
    </source>
</evidence>